<proteinExistence type="predicted"/>
<dbReference type="InterPro" id="IPR028565">
    <property type="entry name" value="MHD"/>
</dbReference>
<gene>
    <name evidence="6" type="primary">fcho1</name>
</gene>
<dbReference type="GO" id="GO:0030136">
    <property type="term" value="C:clathrin-coated vesicle"/>
    <property type="evidence" value="ECO:0007669"/>
    <property type="project" value="TreeGrafter"/>
</dbReference>
<feature type="compositionally biased region" description="Polar residues" evidence="4">
    <location>
        <begin position="307"/>
        <end position="316"/>
    </location>
</feature>
<dbReference type="InterPro" id="IPR027267">
    <property type="entry name" value="AH/BAR_dom_sf"/>
</dbReference>
<keyword evidence="7" id="KW-1185">Reference proteome</keyword>
<protein>
    <submittedName>
        <fullName evidence="6">F-BAR domain only protein 1-like</fullName>
    </submittedName>
</protein>
<keyword evidence="3" id="KW-0472">Membrane</keyword>
<dbReference type="PANTHER" id="PTHR23065:SF6">
    <property type="entry name" value="F-BAR DOMAIN ONLY PROTEIN 1"/>
    <property type="match status" value="1"/>
</dbReference>
<organism evidence="6 7">
    <name type="scientific">Sander lucioperca</name>
    <name type="common">Pike-perch</name>
    <name type="synonym">Perca lucioperca</name>
    <dbReference type="NCBI Taxonomy" id="283035"/>
    <lineage>
        <taxon>Eukaryota</taxon>
        <taxon>Metazoa</taxon>
        <taxon>Chordata</taxon>
        <taxon>Craniata</taxon>
        <taxon>Vertebrata</taxon>
        <taxon>Euteleostomi</taxon>
        <taxon>Actinopterygii</taxon>
        <taxon>Neopterygii</taxon>
        <taxon>Teleostei</taxon>
        <taxon>Neoteleostei</taxon>
        <taxon>Acanthomorphata</taxon>
        <taxon>Eupercaria</taxon>
        <taxon>Perciformes</taxon>
        <taxon>Percoidei</taxon>
        <taxon>Percidae</taxon>
        <taxon>Luciopercinae</taxon>
        <taxon>Sander</taxon>
    </lineage>
</organism>
<dbReference type="Pfam" id="PF10291">
    <property type="entry name" value="muHD"/>
    <property type="match status" value="1"/>
</dbReference>
<evidence type="ECO:0000313" key="6">
    <source>
        <dbReference type="Ensembl" id="ENSSLUP00000044414.1"/>
    </source>
</evidence>
<dbReference type="Gene3D" id="2.60.40.1170">
    <property type="entry name" value="Mu homology domain, subdomain B"/>
    <property type="match status" value="2"/>
</dbReference>
<dbReference type="GeneTree" id="ENSGT00940000160489"/>
<evidence type="ECO:0000313" key="7">
    <source>
        <dbReference type="Proteomes" id="UP000694568"/>
    </source>
</evidence>
<feature type="region of interest" description="Disordered" evidence="4">
    <location>
        <begin position="297"/>
        <end position="392"/>
    </location>
</feature>
<dbReference type="GO" id="GO:0005886">
    <property type="term" value="C:plasma membrane"/>
    <property type="evidence" value="ECO:0007669"/>
    <property type="project" value="TreeGrafter"/>
</dbReference>
<sequence>MKHGQLATKELAEFVRESAAIEETYSKSMSKLAKMASNGSPLGTFAPMWDVFRVSSDKLALCHLELMKKMNDLIRDINKYGDEQAKVHRKTKEEMVGTVEAVQALQVQSGHLQKLKEGYHAKCLELDRLRKEGAPQKELEKAELKSKKAAESFALCIEKYNRVGGEFEQKMSESSQVSSDSSWEQNNHSCALLQVHEEFKQNVENIGIDNLIQKFAEQKGTGKDRPALVGFEEYMTALAPEGGKKSRTKEKENNFYSSDSDFDDEEPKKFHIQIRPVASSNRSNSAATEKELKATIGALTLPPNRGRTVTQETLNLSDAWARPPPRQTQGSRGMEVRGDPFSIAFADTKTLPTSSSSSSSSSSNRKDRDRKRDQSLPPPVTSDDPFAITMIGSPTHQSSMAAAAGLIPPHSSSSSSSSGGGSTNSMHLSRGPSPISLSTQEAWPVAAAITEYINAYFKGGQHNRCLVKITGDLTMSFPAGITRIFTANPNVPVLSFRLINISKIDHFLPNQKLLYSDPSQSDPDTRDFWFNMQALQLYLQREAELNPQASYYNVGLLKYQVSSQDPGRAPLLLSAECQRSGTVTRVSLDYHCCPATAPSTQLAAVQVLLPLDHTATDLQCQPPASWNAEERRLLWKLPNISPTNHSKGSGTLCASWQCLEVPRGPPPSLAVQFVGSGASLSGLDVELVGSRYRMSLVKKRFATGDTELAHLHPYDIIVFKS</sequence>
<dbReference type="PROSITE" id="PS51072">
    <property type="entry name" value="MHD"/>
    <property type="match status" value="1"/>
</dbReference>
<evidence type="ECO:0000256" key="2">
    <source>
        <dbReference type="ARBA" id="ARBA00022583"/>
    </source>
</evidence>
<dbReference type="GO" id="GO:0072583">
    <property type="term" value="P:clathrin-dependent endocytosis"/>
    <property type="evidence" value="ECO:0007669"/>
    <property type="project" value="TreeGrafter"/>
</dbReference>
<accession>A0A8C9ZYP1</accession>
<name>A0A8C9ZYP1_SANLU</name>
<dbReference type="Pfam" id="PF00611">
    <property type="entry name" value="FCH"/>
    <property type="match status" value="1"/>
</dbReference>
<dbReference type="CDD" id="cd09268">
    <property type="entry name" value="FCHo1_MHD"/>
    <property type="match status" value="1"/>
</dbReference>
<dbReference type="Gene3D" id="1.20.1270.60">
    <property type="entry name" value="Arfaptin homology (AH) domain/BAR domain"/>
    <property type="match status" value="1"/>
</dbReference>
<dbReference type="Proteomes" id="UP000694568">
    <property type="component" value="Unplaced"/>
</dbReference>
<comment type="subcellular location">
    <subcellularLocation>
        <location evidence="1">Membrane</location>
        <location evidence="1">Clathrin-coated pit</location>
        <topology evidence="1">Peripheral membrane protein</topology>
        <orientation evidence="1">Cytoplasmic side</orientation>
    </subcellularLocation>
</comment>
<keyword evidence="3" id="KW-0168">Coated pit</keyword>
<feature type="compositionally biased region" description="Low complexity" evidence="4">
    <location>
        <begin position="354"/>
        <end position="363"/>
    </location>
</feature>
<dbReference type="InterPro" id="IPR001060">
    <property type="entry name" value="FCH_dom"/>
</dbReference>
<reference evidence="6" key="1">
    <citation type="submission" date="2025-08" db="UniProtKB">
        <authorList>
            <consortium name="Ensembl"/>
        </authorList>
    </citation>
    <scope>IDENTIFICATION</scope>
</reference>
<feature type="region of interest" description="Disordered" evidence="4">
    <location>
        <begin position="405"/>
        <end position="433"/>
    </location>
</feature>
<dbReference type="InterPro" id="IPR018808">
    <property type="entry name" value="Muniscin_C"/>
</dbReference>
<dbReference type="Ensembl" id="ENSSLUT00000045812.1">
    <property type="protein sequence ID" value="ENSSLUP00000044414.1"/>
    <property type="gene ID" value="ENSSLUG00000019650.1"/>
</dbReference>
<evidence type="ECO:0000256" key="3">
    <source>
        <dbReference type="ARBA" id="ARBA00023176"/>
    </source>
</evidence>
<evidence type="ECO:0000256" key="4">
    <source>
        <dbReference type="SAM" id="MobiDB-lite"/>
    </source>
</evidence>
<evidence type="ECO:0000259" key="5">
    <source>
        <dbReference type="PROSITE" id="PS51072"/>
    </source>
</evidence>
<keyword evidence="2" id="KW-0254">Endocytosis</keyword>
<dbReference type="InterPro" id="IPR036168">
    <property type="entry name" value="AP2_Mu_C_sf"/>
</dbReference>
<dbReference type="GO" id="GO:0048268">
    <property type="term" value="P:clathrin coat assembly"/>
    <property type="evidence" value="ECO:0007669"/>
    <property type="project" value="TreeGrafter"/>
</dbReference>
<reference evidence="6" key="2">
    <citation type="submission" date="2025-09" db="UniProtKB">
        <authorList>
            <consortium name="Ensembl"/>
        </authorList>
    </citation>
    <scope>IDENTIFICATION</scope>
</reference>
<feature type="domain" description="MHD" evidence="5">
    <location>
        <begin position="442"/>
        <end position="709"/>
    </location>
</feature>
<feature type="region of interest" description="Disordered" evidence="4">
    <location>
        <begin position="241"/>
        <end position="268"/>
    </location>
</feature>
<dbReference type="SUPFAM" id="SSF49447">
    <property type="entry name" value="Second domain of Mu2 adaptin subunit (ap50) of ap2 adaptor"/>
    <property type="match status" value="1"/>
</dbReference>
<dbReference type="GO" id="GO:0005905">
    <property type="term" value="C:clathrin-coated pit"/>
    <property type="evidence" value="ECO:0007669"/>
    <property type="project" value="UniProtKB-SubCell"/>
</dbReference>
<evidence type="ECO:0000256" key="1">
    <source>
        <dbReference type="ARBA" id="ARBA00004283"/>
    </source>
</evidence>
<dbReference type="SUPFAM" id="SSF103657">
    <property type="entry name" value="BAR/IMD domain-like"/>
    <property type="match status" value="1"/>
</dbReference>
<dbReference type="AlphaFoldDB" id="A0A8C9ZYP1"/>
<dbReference type="PANTHER" id="PTHR23065">
    <property type="entry name" value="PROLINE-SERINE-THREONINE PHOSPHATASE INTERACTING PROTEIN 1"/>
    <property type="match status" value="1"/>
</dbReference>
<feature type="compositionally biased region" description="Basic and acidic residues" evidence="4">
    <location>
        <begin position="364"/>
        <end position="374"/>
    </location>
</feature>